<dbReference type="RefSeq" id="WP_098342331.1">
    <property type="nucleotide sequence ID" value="NZ_NTRR01000014.1"/>
</dbReference>
<evidence type="ECO:0000313" key="5">
    <source>
        <dbReference type="Proteomes" id="UP000220032"/>
    </source>
</evidence>
<dbReference type="InterPro" id="IPR001296">
    <property type="entry name" value="Glyco_trans_1"/>
</dbReference>
<comment type="similarity">
    <text evidence="1">Belongs to the glycosyltransferase group 1 family. Glycosyltransferase 4 subfamily.</text>
</comment>
<accession>A0A2A9A2C1</accession>
<evidence type="ECO:0000259" key="2">
    <source>
        <dbReference type="Pfam" id="PF00534"/>
    </source>
</evidence>
<organism evidence="4 5">
    <name type="scientific">Bacillus cereus</name>
    <dbReference type="NCBI Taxonomy" id="1396"/>
    <lineage>
        <taxon>Bacteria</taxon>
        <taxon>Bacillati</taxon>
        <taxon>Bacillota</taxon>
        <taxon>Bacilli</taxon>
        <taxon>Bacillales</taxon>
        <taxon>Bacillaceae</taxon>
        <taxon>Bacillus</taxon>
        <taxon>Bacillus cereus group</taxon>
    </lineage>
</organism>
<dbReference type="InterPro" id="IPR028098">
    <property type="entry name" value="Glyco_trans_4-like_N"/>
</dbReference>
<dbReference type="GO" id="GO:0016740">
    <property type="term" value="F:transferase activity"/>
    <property type="evidence" value="ECO:0007669"/>
    <property type="project" value="UniProtKB-KW"/>
</dbReference>
<dbReference type="Pfam" id="PF00534">
    <property type="entry name" value="Glycos_transf_1"/>
    <property type="match status" value="1"/>
</dbReference>
<evidence type="ECO:0000256" key="1">
    <source>
        <dbReference type="ARBA" id="ARBA00009481"/>
    </source>
</evidence>
<dbReference type="CDD" id="cd03801">
    <property type="entry name" value="GT4_PimA-like"/>
    <property type="match status" value="1"/>
</dbReference>
<protein>
    <submittedName>
        <fullName evidence="4">Glycosyltransferase</fullName>
    </submittedName>
</protein>
<evidence type="ECO:0000259" key="3">
    <source>
        <dbReference type="Pfam" id="PF13439"/>
    </source>
</evidence>
<dbReference type="Gene3D" id="3.40.50.2000">
    <property type="entry name" value="Glycogen Phosphorylase B"/>
    <property type="match status" value="2"/>
</dbReference>
<dbReference type="PANTHER" id="PTHR12526">
    <property type="entry name" value="GLYCOSYLTRANSFERASE"/>
    <property type="match status" value="1"/>
</dbReference>
<dbReference type="Proteomes" id="UP000220032">
    <property type="component" value="Unassembled WGS sequence"/>
</dbReference>
<dbReference type="PANTHER" id="PTHR12526:SF630">
    <property type="entry name" value="GLYCOSYLTRANSFERASE"/>
    <property type="match status" value="1"/>
</dbReference>
<evidence type="ECO:0000313" key="4">
    <source>
        <dbReference type="EMBL" id="PFE16663.1"/>
    </source>
</evidence>
<proteinExistence type="inferred from homology"/>
<feature type="domain" description="Glycosyl transferase family 1" evidence="2">
    <location>
        <begin position="197"/>
        <end position="329"/>
    </location>
</feature>
<dbReference type="EMBL" id="NTRR01000014">
    <property type="protein sequence ID" value="PFE16663.1"/>
    <property type="molecule type" value="Genomic_DNA"/>
</dbReference>
<gene>
    <name evidence="4" type="ORF">CN307_10285</name>
</gene>
<keyword evidence="4" id="KW-0808">Transferase</keyword>
<dbReference type="SUPFAM" id="SSF53756">
    <property type="entry name" value="UDP-Glycosyltransferase/glycogen phosphorylase"/>
    <property type="match status" value="1"/>
</dbReference>
<comment type="caution">
    <text evidence="4">The sequence shown here is derived from an EMBL/GenBank/DDBJ whole genome shotgun (WGS) entry which is preliminary data.</text>
</comment>
<dbReference type="Pfam" id="PF13439">
    <property type="entry name" value="Glyco_transf_4"/>
    <property type="match status" value="1"/>
</dbReference>
<dbReference type="AlphaFoldDB" id="A0A2A9A2C1"/>
<name>A0A2A9A2C1_BACCE</name>
<sequence>MKINIIGTVPPPIGGISVHIKRTKQVLDERKIESVVYNEAKWGREEDDIYSIKNYKSFMCRLPFLKADVFHFHSIDIKIRILLGVYNFFGKKIILTVHGESLSDQLKSSSFFTRYLLLKSLNKLEKIICVNSSITNNLIQFGVENQKVITVPGYIHPQEDKKDVLSIPETVWGFIKRAPFLISANGCVRFYKNEDLYGIDMLIELIKRLKDNRIETSLLFAVLDKDSQTGPEKTYYQELKERIIRYKLENYIMFYEVENTEFYPILQKTNLFIRPTNTDGLGVSITEAIHYNVPSVASDVCERPTGTMLFESRNLDDLFEKVIKIIQNYNEHVDEVRVINNQDYAESLLSIYREVSSK</sequence>
<feature type="domain" description="Glycosyltransferase subfamily 4-like N-terminal" evidence="3">
    <location>
        <begin position="13"/>
        <end position="156"/>
    </location>
</feature>
<reference evidence="4 5" key="1">
    <citation type="submission" date="2017-09" db="EMBL/GenBank/DDBJ databases">
        <title>Large-scale bioinformatics analysis of Bacillus genomes uncovers conserved roles of natural products in bacterial physiology.</title>
        <authorList>
            <consortium name="Agbiome Team Llc"/>
            <person name="Bleich R.M."/>
            <person name="Grubbs K.J."/>
            <person name="Santa Maria K.C."/>
            <person name="Allen S.E."/>
            <person name="Farag S."/>
            <person name="Shank E.A."/>
            <person name="Bowers A."/>
        </authorList>
    </citation>
    <scope>NUCLEOTIDE SEQUENCE [LARGE SCALE GENOMIC DNA]</scope>
    <source>
        <strain evidence="4 5">AFS022681</strain>
    </source>
</reference>